<evidence type="ECO:0000256" key="3">
    <source>
        <dbReference type="ARBA" id="ARBA00022777"/>
    </source>
</evidence>
<proteinExistence type="inferred from homology"/>
<keyword evidence="2" id="KW-0808">Transferase</keyword>
<feature type="chain" id="PRO_5003838565" description="Guanylate kinase-like domain-containing protein" evidence="5">
    <location>
        <begin position="20"/>
        <end position="330"/>
    </location>
</feature>
<comment type="similarity">
    <text evidence="1">Belongs to the guanylate kinase family.</text>
</comment>
<dbReference type="GO" id="GO:0004385">
    <property type="term" value="F:GMP kinase activity"/>
    <property type="evidence" value="ECO:0007669"/>
    <property type="project" value="TreeGrafter"/>
</dbReference>
<dbReference type="InterPro" id="IPR008145">
    <property type="entry name" value="GK/Ca_channel_bsu"/>
</dbReference>
<accession>K0TLI9</accession>
<dbReference type="Gene3D" id="3.40.50.300">
    <property type="entry name" value="P-loop containing nucleotide triphosphate hydrolases"/>
    <property type="match status" value="1"/>
</dbReference>
<dbReference type="PROSITE" id="PS50052">
    <property type="entry name" value="GUANYLATE_KINASE_2"/>
    <property type="match status" value="1"/>
</dbReference>
<dbReference type="Proteomes" id="UP000266841">
    <property type="component" value="Unassembled WGS sequence"/>
</dbReference>
<dbReference type="InterPro" id="IPR008144">
    <property type="entry name" value="Guanylate_kin-like_dom"/>
</dbReference>
<evidence type="ECO:0000256" key="2">
    <source>
        <dbReference type="ARBA" id="ARBA00022679"/>
    </source>
</evidence>
<dbReference type="CDD" id="cd00071">
    <property type="entry name" value="GMPK"/>
    <property type="match status" value="1"/>
</dbReference>
<evidence type="ECO:0000259" key="6">
    <source>
        <dbReference type="PROSITE" id="PS50052"/>
    </source>
</evidence>
<keyword evidence="3" id="KW-0418">Kinase</keyword>
<comment type="caution">
    <text evidence="7">The sequence shown here is derived from an EMBL/GenBank/DDBJ whole genome shotgun (WGS) entry which is preliminary data.</text>
</comment>
<feature type="region of interest" description="Disordered" evidence="4">
    <location>
        <begin position="44"/>
        <end position="79"/>
    </location>
</feature>
<dbReference type="AlphaFoldDB" id="K0TLI9"/>
<dbReference type="GO" id="GO:0005829">
    <property type="term" value="C:cytosol"/>
    <property type="evidence" value="ECO:0007669"/>
    <property type="project" value="TreeGrafter"/>
</dbReference>
<dbReference type="PANTHER" id="PTHR23117">
    <property type="entry name" value="GUANYLATE KINASE-RELATED"/>
    <property type="match status" value="1"/>
</dbReference>
<feature type="domain" description="Guanylate kinase-like" evidence="6">
    <location>
        <begin position="86"/>
        <end position="323"/>
    </location>
</feature>
<dbReference type="SMART" id="SM00072">
    <property type="entry name" value="GuKc"/>
    <property type="match status" value="1"/>
</dbReference>
<dbReference type="PANTHER" id="PTHR23117:SF13">
    <property type="entry name" value="GUANYLATE KINASE"/>
    <property type="match status" value="1"/>
</dbReference>
<dbReference type="eggNOG" id="KOG0707">
    <property type="taxonomic scope" value="Eukaryota"/>
</dbReference>
<organism evidence="7 8">
    <name type="scientific">Thalassiosira oceanica</name>
    <name type="common">Marine diatom</name>
    <dbReference type="NCBI Taxonomy" id="159749"/>
    <lineage>
        <taxon>Eukaryota</taxon>
        <taxon>Sar</taxon>
        <taxon>Stramenopiles</taxon>
        <taxon>Ochrophyta</taxon>
        <taxon>Bacillariophyta</taxon>
        <taxon>Coscinodiscophyceae</taxon>
        <taxon>Thalassiosirophycidae</taxon>
        <taxon>Thalassiosirales</taxon>
        <taxon>Thalassiosiraceae</taxon>
        <taxon>Thalassiosira</taxon>
    </lineage>
</organism>
<name>K0TLI9_THAOC</name>
<evidence type="ECO:0000313" key="7">
    <source>
        <dbReference type="EMBL" id="EJK71897.1"/>
    </source>
</evidence>
<dbReference type="SUPFAM" id="SSF52540">
    <property type="entry name" value="P-loop containing nucleoside triphosphate hydrolases"/>
    <property type="match status" value="1"/>
</dbReference>
<dbReference type="Pfam" id="PF00625">
    <property type="entry name" value="Guanylate_kin"/>
    <property type="match status" value="2"/>
</dbReference>
<dbReference type="EMBL" id="AGNL01006627">
    <property type="protein sequence ID" value="EJK71897.1"/>
    <property type="molecule type" value="Genomic_DNA"/>
</dbReference>
<keyword evidence="8" id="KW-1185">Reference proteome</keyword>
<dbReference type="OrthoDB" id="6334211at2759"/>
<feature type="compositionally biased region" description="Basic residues" evidence="4">
    <location>
        <begin position="66"/>
        <end position="75"/>
    </location>
</feature>
<evidence type="ECO:0000256" key="4">
    <source>
        <dbReference type="SAM" id="MobiDB-lite"/>
    </source>
</evidence>
<evidence type="ECO:0000256" key="1">
    <source>
        <dbReference type="ARBA" id="ARBA00005790"/>
    </source>
</evidence>
<evidence type="ECO:0000313" key="8">
    <source>
        <dbReference type="Proteomes" id="UP000266841"/>
    </source>
</evidence>
<dbReference type="InterPro" id="IPR027417">
    <property type="entry name" value="P-loop_NTPase"/>
</dbReference>
<protein>
    <recommendedName>
        <fullName evidence="6">Guanylate kinase-like domain-containing protein</fullName>
    </recommendedName>
</protein>
<evidence type="ECO:0000256" key="5">
    <source>
        <dbReference type="SAM" id="SignalP"/>
    </source>
</evidence>
<gene>
    <name evidence="7" type="ORF">THAOC_06621</name>
</gene>
<feature type="signal peptide" evidence="5">
    <location>
        <begin position="1"/>
        <end position="19"/>
    </location>
</feature>
<keyword evidence="5" id="KW-0732">Signal</keyword>
<reference evidence="7 8" key="1">
    <citation type="journal article" date="2012" name="Genome Biol.">
        <title>Genome and low-iron response of an oceanic diatom adapted to chronic iron limitation.</title>
        <authorList>
            <person name="Lommer M."/>
            <person name="Specht M."/>
            <person name="Roy A.S."/>
            <person name="Kraemer L."/>
            <person name="Andreson R."/>
            <person name="Gutowska M.A."/>
            <person name="Wolf J."/>
            <person name="Bergner S.V."/>
            <person name="Schilhabel M.B."/>
            <person name="Klostermeier U.C."/>
            <person name="Beiko R.G."/>
            <person name="Rosenstiel P."/>
            <person name="Hippler M."/>
            <person name="Laroche J."/>
        </authorList>
    </citation>
    <scope>NUCLEOTIDE SEQUENCE [LARGE SCALE GENOMIC DNA]</scope>
    <source>
        <strain evidence="7 8">CCMP1005</strain>
    </source>
</reference>
<sequence>MPPNKTLLAMFVAAAVTHAYTGTRNLGANSLRMVSSLPRLRDRLSSDHPVSGWSERTSSSTDLRRIPSKHPRHSSGRPSCEVAKVLRPLVVCGPSGVGKGTIISRFMDATGERRDAPQFGFSVSHTTRKPRPGEVDGTHYHFATREQMEAMIRSGEFLEHAEVHGNLYGTSVRSLLDVSRASDVGMSRLGGTPGSGGRQCLLDIDVEGVRSVKEYQRRQREASLITPTLGKERSTSQYSGRPGLGRGTLPDLDARFVFIAPPSIDSLRERLIERGTETDDTLTTRLGNAQAELDYGLAEGNFDAVVVNDDLDRAVEEFEKVVLGLYRKRT</sequence>